<evidence type="ECO:0008006" key="4">
    <source>
        <dbReference type="Google" id="ProtNLM"/>
    </source>
</evidence>
<dbReference type="GO" id="GO:0016020">
    <property type="term" value="C:membrane"/>
    <property type="evidence" value="ECO:0007669"/>
    <property type="project" value="UniProtKB-SubCell"/>
</dbReference>
<accession>A0A0G0VJK3</accession>
<feature type="transmembrane region" description="Helical" evidence="1">
    <location>
        <begin position="76"/>
        <end position="95"/>
    </location>
</feature>
<keyword evidence="1" id="KW-0472">Membrane</keyword>
<dbReference type="EMBL" id="LCBA01000012">
    <property type="protein sequence ID" value="KKS01059.1"/>
    <property type="molecule type" value="Genomic_DNA"/>
</dbReference>
<dbReference type="Proteomes" id="UP000033903">
    <property type="component" value="Unassembled WGS sequence"/>
</dbReference>
<comment type="caution">
    <text evidence="2">The sequence shown here is derived from an EMBL/GenBank/DDBJ whole genome shotgun (WGS) entry which is preliminary data.</text>
</comment>
<evidence type="ECO:0000313" key="3">
    <source>
        <dbReference type="Proteomes" id="UP000033903"/>
    </source>
</evidence>
<keyword evidence="1" id="KW-0812">Transmembrane</keyword>
<name>A0A0G0VJK3_9BACT</name>
<feature type="transmembrane region" description="Helical" evidence="1">
    <location>
        <begin position="101"/>
        <end position="118"/>
    </location>
</feature>
<sequence>MFYSLKYSNIFLRLGLSFVFFWFGIDKFIHPNYWLNAWVPEKIINFIAIFQMQGSDLIFISGIFEILAAISLLTNIFIGIFSFLASLYLVGIMIFHGMNEVLIRDIGLFGGLVSVFFWPRNRRTGGLR</sequence>
<dbReference type="AlphaFoldDB" id="A0A0G0VJK3"/>
<gene>
    <name evidence="2" type="ORF">UU54_C0012G0008</name>
</gene>
<keyword evidence="1" id="KW-1133">Transmembrane helix</keyword>
<feature type="transmembrane region" description="Helical" evidence="1">
    <location>
        <begin position="7"/>
        <end position="23"/>
    </location>
</feature>
<feature type="transmembrane region" description="Helical" evidence="1">
    <location>
        <begin position="43"/>
        <end position="64"/>
    </location>
</feature>
<evidence type="ECO:0000256" key="1">
    <source>
        <dbReference type="SAM" id="Phobius"/>
    </source>
</evidence>
<reference evidence="2 3" key="1">
    <citation type="journal article" date="2015" name="Nature">
        <title>rRNA introns, odd ribosomes, and small enigmatic genomes across a large radiation of phyla.</title>
        <authorList>
            <person name="Brown C.T."/>
            <person name="Hug L.A."/>
            <person name="Thomas B.C."/>
            <person name="Sharon I."/>
            <person name="Castelle C.J."/>
            <person name="Singh A."/>
            <person name="Wilkins M.J."/>
            <person name="Williams K.H."/>
            <person name="Banfield J.F."/>
        </authorList>
    </citation>
    <scope>NUCLEOTIDE SEQUENCE [LARGE SCALE GENOMIC DNA]</scope>
</reference>
<organism evidence="2 3">
    <name type="scientific">Candidatus Yanofskybacteria bacterium GW2011_GWA2_41_22</name>
    <dbReference type="NCBI Taxonomy" id="1619023"/>
    <lineage>
        <taxon>Bacteria</taxon>
        <taxon>Candidatus Yanofskyibacteriota</taxon>
    </lineage>
</organism>
<protein>
    <recommendedName>
        <fullName evidence="4">DoxX family protein</fullName>
    </recommendedName>
</protein>
<evidence type="ECO:0000313" key="2">
    <source>
        <dbReference type="EMBL" id="KKS01059.1"/>
    </source>
</evidence>
<proteinExistence type="predicted"/>